<organism evidence="2 3">
    <name type="scientific">Veillonella seminalis</name>
    <dbReference type="NCBI Taxonomy" id="1502943"/>
    <lineage>
        <taxon>Bacteria</taxon>
        <taxon>Bacillati</taxon>
        <taxon>Bacillota</taxon>
        <taxon>Negativicutes</taxon>
        <taxon>Veillonellales</taxon>
        <taxon>Veillonellaceae</taxon>
        <taxon>Veillonella</taxon>
    </lineage>
</organism>
<protein>
    <submittedName>
        <fullName evidence="2">Uncharacterized protein</fullName>
    </submittedName>
</protein>
<gene>
    <name evidence="2" type="ORF">F8R14_07965</name>
</gene>
<name>A0A833CB92_9FIRM</name>
<dbReference type="EMBL" id="WBKH01000008">
    <property type="protein sequence ID" value="KAB1477556.1"/>
    <property type="molecule type" value="Genomic_DNA"/>
</dbReference>
<comment type="caution">
    <text evidence="2">The sequence shown here is derived from an EMBL/GenBank/DDBJ whole genome shotgun (WGS) entry which is preliminary data.</text>
</comment>
<reference evidence="2 3" key="1">
    <citation type="submission" date="2019-09" db="EMBL/GenBank/DDBJ databases">
        <title>Draft genome sequence of 3 type strains from the CCUG.</title>
        <authorList>
            <person name="Pineiro-Iglesias B."/>
            <person name="Tunovic T."/>
            <person name="Unosson C."/>
            <person name="Inganas E."/>
            <person name="Ohlen M."/>
            <person name="Cardew S."/>
            <person name="Jensie-Markopoulos S."/>
            <person name="Salva-Serra F."/>
            <person name="Jaen-Luchoro D."/>
            <person name="Karlsson R."/>
            <person name="Svensson-Stadler L."/>
            <person name="Chun J."/>
            <person name="Moore E."/>
        </authorList>
    </citation>
    <scope>NUCLEOTIDE SEQUENCE [LARGE SCALE GENOMIC DNA]</scope>
    <source>
        <strain evidence="2 3">CCUG 65427</strain>
    </source>
</reference>
<accession>A0A833CB92</accession>
<evidence type="ECO:0000256" key="1">
    <source>
        <dbReference type="SAM" id="Coils"/>
    </source>
</evidence>
<evidence type="ECO:0000313" key="2">
    <source>
        <dbReference type="EMBL" id="KAB1477556.1"/>
    </source>
</evidence>
<keyword evidence="1" id="KW-0175">Coiled coil</keyword>
<dbReference type="GeneID" id="83055120"/>
<feature type="coiled-coil region" evidence="1">
    <location>
        <begin position="110"/>
        <end position="140"/>
    </location>
</feature>
<evidence type="ECO:0000313" key="3">
    <source>
        <dbReference type="Proteomes" id="UP000434554"/>
    </source>
</evidence>
<dbReference type="Proteomes" id="UP000434554">
    <property type="component" value="Unassembled WGS sequence"/>
</dbReference>
<sequence length="148" mass="16770">MNNQMSRAEMVAYARVENIANHYGAPAEAMDTLGDLLAYIGNEMYRPVTRLMLQNWNQLNDRIDHFTPEEWILPTEVAAKEGLDKRAVALLIEVLEGVDTPIQAEDGKRTEMNEEEKKRLQAHIEQVRAEEAAMAEAEAARLMSEEGK</sequence>
<proteinExistence type="predicted"/>
<dbReference type="AlphaFoldDB" id="A0A833CB92"/>
<dbReference type="RefSeq" id="WP_127007862.1">
    <property type="nucleotide sequence ID" value="NZ_CALMIE010000017.1"/>
</dbReference>